<dbReference type="SUPFAM" id="SSF51206">
    <property type="entry name" value="cAMP-binding domain-like"/>
    <property type="match status" value="1"/>
</dbReference>
<sequence length="147" mass="16005">MVAAEETESWLKFDFFPAGTELIVQGGQAGGSIMVLKEGEVEVLRDGKFVSTIKQPGAIFGEMSVLLERPHSATVRAVTDVQLYVINDALNVLEAHPSWLLQIARLLAQRVNSTTAQLVALKSRAADEDDVLVLPTNVFSSWADPQI</sequence>
<dbReference type="InterPro" id="IPR014710">
    <property type="entry name" value="RmlC-like_jellyroll"/>
</dbReference>
<dbReference type="InterPro" id="IPR050397">
    <property type="entry name" value="Env_Response_Regulators"/>
</dbReference>
<gene>
    <name evidence="2" type="ORF">VW23_026825</name>
</gene>
<dbReference type="AlphaFoldDB" id="A0A1E5XKP5"/>
<reference evidence="2 3" key="1">
    <citation type="journal article" date="2015" name="Genome Announc.">
        <title>Genome Assemblies of Three Soil-Associated Devosia species: D. insulae, D. limi, and D. soli.</title>
        <authorList>
            <person name="Hassan Y.I."/>
            <person name="Lepp D."/>
            <person name="Zhou T."/>
        </authorList>
    </citation>
    <scope>NUCLEOTIDE SEQUENCE [LARGE SCALE GENOMIC DNA]</scope>
    <source>
        <strain evidence="2 3">DS-56</strain>
    </source>
</reference>
<dbReference type="EMBL" id="LAJE02000321">
    <property type="protein sequence ID" value="OEO29170.1"/>
    <property type="molecule type" value="Genomic_DNA"/>
</dbReference>
<dbReference type="InterPro" id="IPR018488">
    <property type="entry name" value="cNMP-bd_CS"/>
</dbReference>
<protein>
    <recommendedName>
        <fullName evidence="1">Cyclic nucleotide-binding domain-containing protein</fullName>
    </recommendedName>
</protein>
<dbReference type="Gene3D" id="2.60.120.10">
    <property type="entry name" value="Jelly Rolls"/>
    <property type="match status" value="1"/>
</dbReference>
<dbReference type="GO" id="GO:0005829">
    <property type="term" value="C:cytosol"/>
    <property type="evidence" value="ECO:0007669"/>
    <property type="project" value="TreeGrafter"/>
</dbReference>
<dbReference type="PANTHER" id="PTHR24567:SF68">
    <property type="entry name" value="DNA-BINDING TRANSCRIPTIONAL DUAL REGULATOR CRP"/>
    <property type="match status" value="1"/>
</dbReference>
<dbReference type="Pfam" id="PF00027">
    <property type="entry name" value="cNMP_binding"/>
    <property type="match status" value="1"/>
</dbReference>
<organism evidence="2 3">
    <name type="scientific">Devosia insulae DS-56</name>
    <dbReference type="NCBI Taxonomy" id="1116389"/>
    <lineage>
        <taxon>Bacteria</taxon>
        <taxon>Pseudomonadati</taxon>
        <taxon>Pseudomonadota</taxon>
        <taxon>Alphaproteobacteria</taxon>
        <taxon>Hyphomicrobiales</taxon>
        <taxon>Devosiaceae</taxon>
        <taxon>Devosia</taxon>
    </lineage>
</organism>
<dbReference type="GO" id="GO:0003700">
    <property type="term" value="F:DNA-binding transcription factor activity"/>
    <property type="evidence" value="ECO:0007669"/>
    <property type="project" value="TreeGrafter"/>
</dbReference>
<evidence type="ECO:0000313" key="2">
    <source>
        <dbReference type="EMBL" id="OEO29170.1"/>
    </source>
</evidence>
<dbReference type="Proteomes" id="UP000095463">
    <property type="component" value="Unassembled WGS sequence"/>
</dbReference>
<dbReference type="CDD" id="cd00038">
    <property type="entry name" value="CAP_ED"/>
    <property type="match status" value="1"/>
</dbReference>
<dbReference type="InterPro" id="IPR018490">
    <property type="entry name" value="cNMP-bd_dom_sf"/>
</dbReference>
<evidence type="ECO:0000313" key="3">
    <source>
        <dbReference type="Proteomes" id="UP000095463"/>
    </source>
</evidence>
<evidence type="ECO:0000259" key="1">
    <source>
        <dbReference type="PROSITE" id="PS50042"/>
    </source>
</evidence>
<proteinExistence type="predicted"/>
<dbReference type="PANTHER" id="PTHR24567">
    <property type="entry name" value="CRP FAMILY TRANSCRIPTIONAL REGULATORY PROTEIN"/>
    <property type="match status" value="1"/>
</dbReference>
<dbReference type="PROSITE" id="PS00888">
    <property type="entry name" value="CNMP_BINDING_1"/>
    <property type="match status" value="1"/>
</dbReference>
<name>A0A1E5XKP5_9HYPH</name>
<comment type="caution">
    <text evidence="2">The sequence shown here is derived from an EMBL/GenBank/DDBJ whole genome shotgun (WGS) entry which is preliminary data.</text>
</comment>
<accession>A0A1E5XKP5</accession>
<keyword evidence="3" id="KW-1185">Reference proteome</keyword>
<feature type="domain" description="Cyclic nucleotide-binding" evidence="1">
    <location>
        <begin position="1"/>
        <end position="87"/>
    </location>
</feature>
<dbReference type="InterPro" id="IPR000595">
    <property type="entry name" value="cNMP-bd_dom"/>
</dbReference>
<dbReference type="PROSITE" id="PS50042">
    <property type="entry name" value="CNMP_BINDING_3"/>
    <property type="match status" value="1"/>
</dbReference>